<dbReference type="OrthoDB" id="5877963at2759"/>
<dbReference type="STRING" id="372326.A0A1V4JZG6"/>
<comment type="caution">
    <text evidence="1">The sequence shown here is derived from an EMBL/GenBank/DDBJ whole genome shotgun (WGS) entry which is preliminary data.</text>
</comment>
<dbReference type="Proteomes" id="UP000190648">
    <property type="component" value="Unassembled WGS sequence"/>
</dbReference>
<organism evidence="1 2">
    <name type="scientific">Patagioenas fasciata monilis</name>
    <dbReference type="NCBI Taxonomy" id="372326"/>
    <lineage>
        <taxon>Eukaryota</taxon>
        <taxon>Metazoa</taxon>
        <taxon>Chordata</taxon>
        <taxon>Craniata</taxon>
        <taxon>Vertebrata</taxon>
        <taxon>Euteleostomi</taxon>
        <taxon>Archelosauria</taxon>
        <taxon>Archosauria</taxon>
        <taxon>Dinosauria</taxon>
        <taxon>Saurischia</taxon>
        <taxon>Theropoda</taxon>
        <taxon>Coelurosauria</taxon>
        <taxon>Aves</taxon>
        <taxon>Neognathae</taxon>
        <taxon>Neoaves</taxon>
        <taxon>Columbimorphae</taxon>
        <taxon>Columbiformes</taxon>
        <taxon>Columbidae</taxon>
        <taxon>Patagioenas</taxon>
    </lineage>
</organism>
<protein>
    <submittedName>
        <fullName evidence="1">Uncharacterized protein</fullName>
    </submittedName>
</protein>
<dbReference type="AlphaFoldDB" id="A0A1V4JZG6"/>
<name>A0A1V4JZG6_PATFA</name>
<dbReference type="EMBL" id="LSYS01005468">
    <property type="protein sequence ID" value="OPJ77503.1"/>
    <property type="molecule type" value="Genomic_DNA"/>
</dbReference>
<proteinExistence type="predicted"/>
<evidence type="ECO:0000313" key="1">
    <source>
        <dbReference type="EMBL" id="OPJ77503.1"/>
    </source>
</evidence>
<evidence type="ECO:0000313" key="2">
    <source>
        <dbReference type="Proteomes" id="UP000190648"/>
    </source>
</evidence>
<reference evidence="1 2" key="1">
    <citation type="submission" date="2016-02" db="EMBL/GenBank/DDBJ databases">
        <title>Band-tailed pigeon sequencing and assembly.</title>
        <authorList>
            <person name="Soares A.E."/>
            <person name="Novak B.J."/>
            <person name="Rice E.S."/>
            <person name="O'Connell B."/>
            <person name="Chang D."/>
            <person name="Weber S."/>
            <person name="Shapiro B."/>
        </authorList>
    </citation>
    <scope>NUCLEOTIDE SEQUENCE [LARGE SCALE GENOMIC DNA]</scope>
    <source>
        <strain evidence="1">BTP2013</strain>
        <tissue evidence="1">Blood</tissue>
    </source>
</reference>
<accession>A0A1V4JZG6</accession>
<sequence length="160" mass="17700">MVLRLRGTPTARPVCFQLHFTSLLLPKTQTLNRQDRLARDGFASVFRARWSPLPQDANRTALLLFQYRTVLVPVVKSPGFPKIPGKSLSFIYFAPDDENPEIHRPVFLELTPSPEMTYRTLPGTSNEMNVLGIVIFSATIGTCSAETGAWPAGSSPGELL</sequence>
<keyword evidence="2" id="KW-1185">Reference proteome</keyword>
<gene>
    <name evidence="1" type="ORF">AV530_003988</name>
</gene>